<dbReference type="OMA" id="ECVNVGH"/>
<reference evidence="2 3" key="1">
    <citation type="submission" date="2014-10" db="EMBL/GenBank/DDBJ databases">
        <title>Genome sequence of Micropolyspora internatus JCM3315.</title>
        <authorList>
            <person name="Shin S.-K."/>
            <person name="Yi H."/>
        </authorList>
    </citation>
    <scope>NUCLEOTIDE SEQUENCE [LARGE SCALE GENOMIC DNA]</scope>
    <source>
        <strain evidence="2 3">JCM 3315</strain>
    </source>
</reference>
<accession>A0A837D904</accession>
<dbReference type="SUPFAM" id="SSF56300">
    <property type="entry name" value="Metallo-dependent phosphatases"/>
    <property type="match status" value="1"/>
</dbReference>
<comment type="caution">
    <text evidence="2">The sequence shown here is derived from an EMBL/GenBank/DDBJ whole genome shotgun (WGS) entry which is preliminary data.</text>
</comment>
<dbReference type="Gene3D" id="3.60.21.10">
    <property type="match status" value="2"/>
</dbReference>
<evidence type="ECO:0000313" key="3">
    <source>
        <dbReference type="Proteomes" id="UP000030848"/>
    </source>
</evidence>
<dbReference type="InterPro" id="IPR051693">
    <property type="entry name" value="UPF0046_metallophosphoest"/>
</dbReference>
<dbReference type="GO" id="GO:0016787">
    <property type="term" value="F:hydrolase activity"/>
    <property type="evidence" value="ECO:0007669"/>
    <property type="project" value="InterPro"/>
</dbReference>
<dbReference type="AlphaFoldDB" id="A0A837D904"/>
<name>A0A837D904_9PSEU</name>
<dbReference type="Proteomes" id="UP000030848">
    <property type="component" value="Unassembled WGS sequence"/>
</dbReference>
<dbReference type="Pfam" id="PF00149">
    <property type="entry name" value="Metallophos"/>
    <property type="match status" value="1"/>
</dbReference>
<evidence type="ECO:0000259" key="1">
    <source>
        <dbReference type="Pfam" id="PF00149"/>
    </source>
</evidence>
<gene>
    <name evidence="2" type="ORF">MINT15_24100</name>
</gene>
<dbReference type="EMBL" id="JRZE01000005">
    <property type="protein sequence ID" value="KHF43685.1"/>
    <property type="molecule type" value="Genomic_DNA"/>
</dbReference>
<organism evidence="2 3">
    <name type="scientific">Saccharomonospora viridis</name>
    <dbReference type="NCBI Taxonomy" id="1852"/>
    <lineage>
        <taxon>Bacteria</taxon>
        <taxon>Bacillati</taxon>
        <taxon>Actinomycetota</taxon>
        <taxon>Actinomycetes</taxon>
        <taxon>Pseudonocardiales</taxon>
        <taxon>Pseudonocardiaceae</taxon>
        <taxon>Saccharomonospora</taxon>
    </lineage>
</organism>
<feature type="domain" description="Calcineurin-like phosphoesterase" evidence="1">
    <location>
        <begin position="1"/>
        <end position="236"/>
    </location>
</feature>
<dbReference type="GO" id="GO:0042545">
    <property type="term" value="P:cell wall modification"/>
    <property type="evidence" value="ECO:0007669"/>
    <property type="project" value="TreeGrafter"/>
</dbReference>
<dbReference type="RefSeq" id="WP_015786796.1">
    <property type="nucleotide sequence ID" value="NZ_CALJZO010000061.1"/>
</dbReference>
<dbReference type="PANTHER" id="PTHR12905">
    <property type="entry name" value="METALLOPHOSPHOESTERASE"/>
    <property type="match status" value="1"/>
</dbReference>
<dbReference type="OrthoDB" id="3569607at2"/>
<dbReference type="PANTHER" id="PTHR12905:SF0">
    <property type="entry name" value="CALCINEURIN-LIKE PHOSPHOESTERASE DOMAIN-CONTAINING PROTEIN"/>
    <property type="match status" value="1"/>
</dbReference>
<evidence type="ECO:0000313" key="2">
    <source>
        <dbReference type="EMBL" id="KHF43685.1"/>
    </source>
</evidence>
<proteinExistence type="predicted"/>
<sequence length="265" mass="29419">MRVHVVSDVHGNAEALSRASEGADALIVLGDLLDFIDYHDHRGGIFGRLFGEDNVSAYATLRRTGTRAEMRAFVQSLWDSLDDPAAAVDEAMREQYARLFSTMAALDVPVYAIPGNVDAPALWPEFASDGVRLVDGDVVEIGGLRFGFVGGAVLPEGATPRANAVWRPHLLTREEFDERVAGLSDIDVLCSHIPPAIPELTYDVVSRTVEIGARSLLERIRAERPRWSLFGHVHQPLTARFRVEYTECRNVGHFQRTAVPYVLRW</sequence>
<dbReference type="InterPro" id="IPR004843">
    <property type="entry name" value="Calcineurin-like_PHP"/>
</dbReference>
<protein>
    <submittedName>
        <fullName evidence="2">Metallophosphoesterase</fullName>
    </submittedName>
</protein>
<dbReference type="InterPro" id="IPR029052">
    <property type="entry name" value="Metallo-depent_PP-like"/>
</dbReference>